<proteinExistence type="predicted"/>
<evidence type="ECO:0000256" key="1">
    <source>
        <dbReference type="SAM" id="Phobius"/>
    </source>
</evidence>
<gene>
    <name evidence="2" type="ORF">BDE40_0923</name>
</gene>
<evidence type="ECO:0000313" key="2">
    <source>
        <dbReference type="EMBL" id="TDT77629.1"/>
    </source>
</evidence>
<accession>A0A4R7LQ66</accession>
<keyword evidence="1" id="KW-0472">Membrane</keyword>
<name>A0A4R7LQ66_9RHOB</name>
<dbReference type="AlphaFoldDB" id="A0A4R7LQ66"/>
<evidence type="ECO:0000313" key="3">
    <source>
        <dbReference type="Proteomes" id="UP000294563"/>
    </source>
</evidence>
<reference evidence="2 3" key="1">
    <citation type="submission" date="2019-03" db="EMBL/GenBank/DDBJ databases">
        <title>Genomic Encyclopedia of Archaeal and Bacterial Type Strains, Phase II (KMG-II): from individual species to whole genera.</title>
        <authorList>
            <person name="Goeker M."/>
        </authorList>
    </citation>
    <scope>NUCLEOTIDE SEQUENCE [LARGE SCALE GENOMIC DNA]</scope>
    <source>
        <strain evidence="2 3">DSM 29467</strain>
    </source>
</reference>
<feature type="transmembrane region" description="Helical" evidence="1">
    <location>
        <begin position="46"/>
        <end position="65"/>
    </location>
</feature>
<keyword evidence="1" id="KW-0812">Transmembrane</keyword>
<dbReference type="Proteomes" id="UP000294563">
    <property type="component" value="Unassembled WGS sequence"/>
</dbReference>
<keyword evidence="3" id="KW-1185">Reference proteome</keyword>
<dbReference type="EMBL" id="SOBH01000001">
    <property type="protein sequence ID" value="TDT77629.1"/>
    <property type="molecule type" value="Genomic_DNA"/>
</dbReference>
<feature type="transmembrane region" description="Helical" evidence="1">
    <location>
        <begin position="72"/>
        <end position="93"/>
    </location>
</feature>
<organism evidence="2 3">
    <name type="scientific">Litoreibacter halocynthiae</name>
    <dbReference type="NCBI Taxonomy" id="1242689"/>
    <lineage>
        <taxon>Bacteria</taxon>
        <taxon>Pseudomonadati</taxon>
        <taxon>Pseudomonadota</taxon>
        <taxon>Alphaproteobacteria</taxon>
        <taxon>Rhodobacterales</taxon>
        <taxon>Roseobacteraceae</taxon>
        <taxon>Litoreibacter</taxon>
    </lineage>
</organism>
<keyword evidence="1" id="KW-1133">Transmembrane helix</keyword>
<dbReference type="RefSeq" id="WP_134013225.1">
    <property type="nucleotide sequence ID" value="NZ_SOBH01000001.1"/>
</dbReference>
<sequence>MSRLDALVISPAVWGAAFALFVLLSRNTLATDVGMVGFVVGVELFLMLGGFLLTIVQLPLLIFAVSKGRNRLAALSALGIVLWLVFWFCGMALTPSMVYVT</sequence>
<comment type="caution">
    <text evidence="2">The sequence shown here is derived from an EMBL/GenBank/DDBJ whole genome shotgun (WGS) entry which is preliminary data.</text>
</comment>
<dbReference type="OrthoDB" id="7864589at2"/>
<protein>
    <submittedName>
        <fullName evidence="2">Uncharacterized protein</fullName>
    </submittedName>
</protein>